<evidence type="ECO:0000313" key="4">
    <source>
        <dbReference type="Proteomes" id="UP000238322"/>
    </source>
</evidence>
<evidence type="ECO:0000259" key="2">
    <source>
        <dbReference type="Pfam" id="PF13400"/>
    </source>
</evidence>
<keyword evidence="1" id="KW-1133">Transmembrane helix</keyword>
<dbReference type="AlphaFoldDB" id="A0A2S8FUN1"/>
<dbReference type="EMBL" id="PUHY01000006">
    <property type="protein sequence ID" value="PQO35888.1"/>
    <property type="molecule type" value="Genomic_DNA"/>
</dbReference>
<dbReference type="InterPro" id="IPR028087">
    <property type="entry name" value="Tad_N"/>
</dbReference>
<evidence type="ECO:0000313" key="3">
    <source>
        <dbReference type="EMBL" id="PQO35888.1"/>
    </source>
</evidence>
<keyword evidence="1" id="KW-0472">Membrane</keyword>
<sequence length="497" mass="52730">MNTIHSSTRRQGKVLVLMAIMLPTLFTFLLLVLDGSNVTHHFRDAQQIADTAALSGADEIYLGSSSTTVENLAREFATKNLPANSTTTIETYSPPITGPFAGSSEHVEVVLRGTVQNSFGSDQLGNNQTGITVRAVAGVKQVTDESAIIVLDENPPPFALTPVLPIIPSLPALVGGLEVLGVGHVTVDGAVLVNTDWGGYDEHGELVGESSAAPWGIACMPVLPLSKLRATDIRTVGGVDRLANYSKVGGGGAEVVLQANRRPVPDPFRALPVPTVSADGANVKADFYGGRTIVGVPLIGPPVTLQSGVYEWITILAGRVHFEPGVYIIRNKDPLTQISLTMIAGEVQAEGVMFYITNNASYSPNSGAPDSLDLETRPDAGGLLADVVGLVPSTVINIGLLGSTITPIQDTSSPFHGFAFYQRRHDRRPMVFVQEDLLGNGMLAGNIYSKWGHVILAGKGMFDARFVVGTMRLIALLDIEIEPSITLPPAHDVYLAE</sequence>
<accession>A0A2S8FUN1</accession>
<dbReference type="OrthoDB" id="260382at2"/>
<evidence type="ECO:0000256" key="1">
    <source>
        <dbReference type="SAM" id="Phobius"/>
    </source>
</evidence>
<dbReference type="Pfam" id="PF13400">
    <property type="entry name" value="Tad"/>
    <property type="match status" value="1"/>
</dbReference>
<feature type="transmembrane region" description="Helical" evidence="1">
    <location>
        <begin position="12"/>
        <end position="33"/>
    </location>
</feature>
<dbReference type="RefSeq" id="WP_105329177.1">
    <property type="nucleotide sequence ID" value="NZ_PUHY01000006.1"/>
</dbReference>
<reference evidence="3 4" key="1">
    <citation type="submission" date="2018-02" db="EMBL/GenBank/DDBJ databases">
        <title>Comparative genomes isolates from brazilian mangrove.</title>
        <authorList>
            <person name="Araujo J.E."/>
            <person name="Taketani R.G."/>
            <person name="Silva M.C.P."/>
            <person name="Loureco M.V."/>
            <person name="Andreote F.D."/>
        </authorList>
    </citation>
    <scope>NUCLEOTIDE SEQUENCE [LARGE SCALE GENOMIC DNA]</scope>
    <source>
        <strain evidence="3 4">Hex-1 MGV</strain>
    </source>
</reference>
<dbReference type="Proteomes" id="UP000238322">
    <property type="component" value="Unassembled WGS sequence"/>
</dbReference>
<feature type="domain" description="Putative Flp pilus-assembly TadG-like N-terminal" evidence="2">
    <location>
        <begin position="12"/>
        <end position="58"/>
    </location>
</feature>
<name>A0A2S8FUN1_9BACT</name>
<comment type="caution">
    <text evidence="3">The sequence shown here is derived from an EMBL/GenBank/DDBJ whole genome shotgun (WGS) entry which is preliminary data.</text>
</comment>
<protein>
    <recommendedName>
        <fullName evidence="2">Putative Flp pilus-assembly TadG-like N-terminal domain-containing protein</fullName>
    </recommendedName>
</protein>
<proteinExistence type="predicted"/>
<organism evidence="3 4">
    <name type="scientific">Blastopirellula marina</name>
    <dbReference type="NCBI Taxonomy" id="124"/>
    <lineage>
        <taxon>Bacteria</taxon>
        <taxon>Pseudomonadati</taxon>
        <taxon>Planctomycetota</taxon>
        <taxon>Planctomycetia</taxon>
        <taxon>Pirellulales</taxon>
        <taxon>Pirellulaceae</taxon>
        <taxon>Blastopirellula</taxon>
    </lineage>
</organism>
<gene>
    <name evidence="3" type="ORF">C5Y83_08095</name>
</gene>
<keyword evidence="1" id="KW-0812">Transmembrane</keyword>